<evidence type="ECO:0000313" key="4">
    <source>
        <dbReference type="Proteomes" id="UP000612893"/>
    </source>
</evidence>
<protein>
    <submittedName>
        <fullName evidence="3">YceI family protein</fullName>
    </submittedName>
</protein>
<reference evidence="3" key="1">
    <citation type="submission" date="2020-10" db="EMBL/GenBank/DDBJ databases">
        <title>Ca. Dormibacterota MAGs.</title>
        <authorList>
            <person name="Montgomery K."/>
        </authorList>
    </citation>
    <scope>NUCLEOTIDE SEQUENCE [LARGE SCALE GENOMIC DNA]</scope>
    <source>
        <strain evidence="3">SC8812_S17_10</strain>
    </source>
</reference>
<dbReference type="RefSeq" id="WP_338199411.1">
    <property type="nucleotide sequence ID" value="NZ_JAEKNR010000050.1"/>
</dbReference>
<dbReference type="Proteomes" id="UP000612893">
    <property type="component" value="Unassembled WGS sequence"/>
</dbReference>
<dbReference type="AlphaFoldDB" id="A0A934K2K3"/>
<dbReference type="EMBL" id="JAEKNR010000050">
    <property type="protein sequence ID" value="MBJ7597295.1"/>
    <property type="molecule type" value="Genomic_DNA"/>
</dbReference>
<sequence>MSRYRAVPEESKFWAELNSNAHPVEVRAAGIYGFIEASFNGDGQLEANGANRAQLAFWVEDLNSGNELRDIEMLRRMNARGHPSIEWTVKKVSLLNGGRCRASGDVTVHGRTRSFEEDFKMSAAPGLLVVEGEHVFDIRDFGIDPPKFFWLWIEPRIKVGVRVVAKQVSAGT</sequence>
<dbReference type="SUPFAM" id="SSF101874">
    <property type="entry name" value="YceI-like"/>
    <property type="match status" value="1"/>
</dbReference>
<dbReference type="InterPro" id="IPR007372">
    <property type="entry name" value="Lipid/polyisoprenoid-bd_YceI"/>
</dbReference>
<dbReference type="Pfam" id="PF04264">
    <property type="entry name" value="YceI"/>
    <property type="match status" value="1"/>
</dbReference>
<evidence type="ECO:0000313" key="3">
    <source>
        <dbReference type="EMBL" id="MBJ7597295.1"/>
    </source>
</evidence>
<feature type="domain" description="Lipid/polyisoprenoid-binding YceI-like" evidence="2">
    <location>
        <begin position="25"/>
        <end position="164"/>
    </location>
</feature>
<keyword evidence="4" id="KW-1185">Reference proteome</keyword>
<comment type="similarity">
    <text evidence="1">Belongs to the UPF0312 family.</text>
</comment>
<evidence type="ECO:0000256" key="1">
    <source>
        <dbReference type="ARBA" id="ARBA00008812"/>
    </source>
</evidence>
<dbReference type="InterPro" id="IPR036761">
    <property type="entry name" value="TTHA0802/YceI-like_sf"/>
</dbReference>
<accession>A0A934K2K3</accession>
<dbReference type="Gene3D" id="2.40.128.110">
    <property type="entry name" value="Lipid/polyisoprenoid-binding, YceI-like"/>
    <property type="match status" value="1"/>
</dbReference>
<proteinExistence type="inferred from homology"/>
<name>A0A934K2K3_9BACT</name>
<evidence type="ECO:0000259" key="2">
    <source>
        <dbReference type="Pfam" id="PF04264"/>
    </source>
</evidence>
<organism evidence="3 4">
    <name type="scientific">Candidatus Nephthysia bennettiae</name>
    <dbReference type="NCBI Taxonomy" id="3127016"/>
    <lineage>
        <taxon>Bacteria</taxon>
        <taxon>Bacillati</taxon>
        <taxon>Candidatus Dormiibacterota</taxon>
        <taxon>Candidatus Dormibacteria</taxon>
        <taxon>Candidatus Dormibacterales</taxon>
        <taxon>Candidatus Dormibacteraceae</taxon>
        <taxon>Candidatus Nephthysia</taxon>
    </lineage>
</organism>
<gene>
    <name evidence="3" type="ORF">JF922_04310</name>
</gene>
<comment type="caution">
    <text evidence="3">The sequence shown here is derived from an EMBL/GenBank/DDBJ whole genome shotgun (WGS) entry which is preliminary data.</text>
</comment>